<feature type="region of interest" description="Disordered" evidence="1">
    <location>
        <begin position="25"/>
        <end position="94"/>
    </location>
</feature>
<evidence type="ECO:0000256" key="1">
    <source>
        <dbReference type="SAM" id="MobiDB-lite"/>
    </source>
</evidence>
<evidence type="ECO:0000313" key="3">
    <source>
        <dbReference type="EMBL" id="AUX42350.1"/>
    </source>
</evidence>
<evidence type="ECO:0000256" key="2">
    <source>
        <dbReference type="SAM" id="SignalP"/>
    </source>
</evidence>
<dbReference type="EMBL" id="CP012673">
    <property type="protein sequence ID" value="AUX42350.1"/>
    <property type="molecule type" value="Genomic_DNA"/>
</dbReference>
<feature type="compositionally biased region" description="Gly residues" evidence="1">
    <location>
        <begin position="49"/>
        <end position="89"/>
    </location>
</feature>
<reference evidence="3 4" key="1">
    <citation type="submission" date="2015-09" db="EMBL/GenBank/DDBJ databases">
        <title>Sorangium comparison.</title>
        <authorList>
            <person name="Zaburannyi N."/>
            <person name="Bunk B."/>
            <person name="Overmann J."/>
            <person name="Mueller R."/>
        </authorList>
    </citation>
    <scope>NUCLEOTIDE SEQUENCE [LARGE SCALE GENOMIC DNA]</scope>
    <source>
        <strain evidence="3 4">So ce26</strain>
    </source>
</reference>
<protein>
    <recommendedName>
        <fullName evidence="5">Secreted protein</fullName>
    </recommendedName>
</protein>
<feature type="signal peptide" evidence="2">
    <location>
        <begin position="1"/>
        <end position="25"/>
    </location>
</feature>
<dbReference type="Proteomes" id="UP000238348">
    <property type="component" value="Chromosome"/>
</dbReference>
<organism evidence="3 4">
    <name type="scientific">Sorangium cellulosum</name>
    <name type="common">Polyangium cellulosum</name>
    <dbReference type="NCBI Taxonomy" id="56"/>
    <lineage>
        <taxon>Bacteria</taxon>
        <taxon>Pseudomonadati</taxon>
        <taxon>Myxococcota</taxon>
        <taxon>Polyangia</taxon>
        <taxon>Polyangiales</taxon>
        <taxon>Polyangiaceae</taxon>
        <taxon>Sorangium</taxon>
    </lineage>
</organism>
<proteinExistence type="predicted"/>
<evidence type="ECO:0000313" key="4">
    <source>
        <dbReference type="Proteomes" id="UP000238348"/>
    </source>
</evidence>
<name>A0A2L0ESV3_SORCE</name>
<feature type="compositionally biased region" description="Low complexity" evidence="1">
    <location>
        <begin position="34"/>
        <end position="48"/>
    </location>
</feature>
<dbReference type="OrthoDB" id="5519171at2"/>
<evidence type="ECO:0008006" key="5">
    <source>
        <dbReference type="Google" id="ProtNLM"/>
    </source>
</evidence>
<dbReference type="RefSeq" id="WP_104981181.1">
    <property type="nucleotide sequence ID" value="NZ_CP012673.1"/>
</dbReference>
<gene>
    <name evidence="3" type="ORF">SOCE26_037800</name>
</gene>
<feature type="chain" id="PRO_5014681949" description="Secreted protein" evidence="2">
    <location>
        <begin position="26"/>
        <end position="251"/>
    </location>
</feature>
<keyword evidence="2" id="KW-0732">Signal</keyword>
<accession>A0A2L0ESV3</accession>
<dbReference type="AlphaFoldDB" id="A0A2L0ESV3"/>
<sequence>MNRRQTTPLFALALLCLHCGSSSEAGSNQGAGSGSVTTGAGSGSASAGGSAGDGGGSASAGGGSAGDGGGSASAGGGSAGEGGGGGGGCRPPDNPAVFEIGTGEACFRRVQHGATLPVMAGPQGRYHLWLAVGCRACGDTIRLRYAVKDPATGDVFPSAAAQELVVQLGPGEFRRAAGLPALLPGAIWNPDVVLPEGTHVLLEAEVRDDSGATQHAARVEVVLGATEDWYPGCDPDPETCGAPGAAPCCTG</sequence>